<dbReference type="InterPro" id="IPR005303">
    <property type="entry name" value="MOCOS_middle"/>
</dbReference>
<dbReference type="SUPFAM" id="SSF50800">
    <property type="entry name" value="PK beta-barrel domain-like"/>
    <property type="match status" value="1"/>
</dbReference>
<dbReference type="SUPFAM" id="SSF141673">
    <property type="entry name" value="MOSC N-terminal domain-like"/>
    <property type="match status" value="1"/>
</dbReference>
<proteinExistence type="predicted"/>
<dbReference type="InterPro" id="IPR011037">
    <property type="entry name" value="Pyrv_Knase-like_insert_dom_sf"/>
</dbReference>
<comment type="caution">
    <text evidence="2">The sequence shown here is derived from an EMBL/GenBank/DDBJ whole genome shotgun (WGS) entry which is preliminary data.</text>
</comment>
<dbReference type="RefSeq" id="WP_377069366.1">
    <property type="nucleotide sequence ID" value="NZ_JBHMEC010000015.1"/>
</dbReference>
<evidence type="ECO:0000259" key="1">
    <source>
        <dbReference type="PROSITE" id="PS51340"/>
    </source>
</evidence>
<dbReference type="Gene3D" id="2.40.33.20">
    <property type="entry name" value="PK beta-barrel domain-like"/>
    <property type="match status" value="1"/>
</dbReference>
<evidence type="ECO:0000313" key="3">
    <source>
        <dbReference type="Proteomes" id="UP001589670"/>
    </source>
</evidence>
<feature type="domain" description="MOSC" evidence="1">
    <location>
        <begin position="112"/>
        <end position="250"/>
    </location>
</feature>
<organism evidence="2 3">
    <name type="scientific">Roseovarius ramblicola</name>
    <dbReference type="NCBI Taxonomy" id="2022336"/>
    <lineage>
        <taxon>Bacteria</taxon>
        <taxon>Pseudomonadati</taxon>
        <taxon>Pseudomonadota</taxon>
        <taxon>Alphaproteobacteria</taxon>
        <taxon>Rhodobacterales</taxon>
        <taxon>Roseobacteraceae</taxon>
        <taxon>Roseovarius</taxon>
    </lineage>
</organism>
<dbReference type="Pfam" id="PF03473">
    <property type="entry name" value="MOSC"/>
    <property type="match status" value="1"/>
</dbReference>
<gene>
    <name evidence="2" type="ORF">ACFFU4_09325</name>
</gene>
<dbReference type="InterPro" id="IPR005302">
    <property type="entry name" value="MoCF_Sase_C"/>
</dbReference>
<dbReference type="Proteomes" id="UP001589670">
    <property type="component" value="Unassembled WGS sequence"/>
</dbReference>
<accession>A0ABV5I033</accession>
<evidence type="ECO:0000313" key="2">
    <source>
        <dbReference type="EMBL" id="MFB9149947.1"/>
    </source>
</evidence>
<keyword evidence="3" id="KW-1185">Reference proteome</keyword>
<sequence length="250" mass="27086">MTARVSALWRHPVKGHGREALAAVTLTEGQAMPWDRRWAVAHELARLTEGAWAPCANFSIGAKAPALMAIHARVDEAAGRVILSHPDRPDLTFDPDRDGDARAFLDWVAPLLPPDRARPARLVRLDGRGFTDTDYPSVSLLNLASNADLATRMGADLSPLRWRCNIHLDGLEPWAESGLVGHTLRIGAAELRVREPIRRCMATTANPGTGVRDLDTLGALNSTRGAQDFGIYAEVTRGGALAVGDRIEVL</sequence>
<dbReference type="PROSITE" id="PS51340">
    <property type="entry name" value="MOSC"/>
    <property type="match status" value="1"/>
</dbReference>
<name>A0ABV5I033_9RHOB</name>
<dbReference type="EMBL" id="JBHMEC010000015">
    <property type="protein sequence ID" value="MFB9149947.1"/>
    <property type="molecule type" value="Genomic_DNA"/>
</dbReference>
<reference evidence="2 3" key="1">
    <citation type="submission" date="2024-09" db="EMBL/GenBank/DDBJ databases">
        <authorList>
            <person name="Sun Q."/>
            <person name="Mori K."/>
        </authorList>
    </citation>
    <scope>NUCLEOTIDE SEQUENCE [LARGE SCALE GENOMIC DNA]</scope>
    <source>
        <strain evidence="2 3">CECT 9424</strain>
    </source>
</reference>
<protein>
    <submittedName>
        <fullName evidence="2">MOSC domain-containing protein</fullName>
    </submittedName>
</protein>
<dbReference type="Pfam" id="PF03476">
    <property type="entry name" value="MOSC_N"/>
    <property type="match status" value="1"/>
</dbReference>